<feature type="compositionally biased region" description="Polar residues" evidence="1">
    <location>
        <begin position="138"/>
        <end position="151"/>
    </location>
</feature>
<keyword evidence="4" id="KW-1185">Reference proteome</keyword>
<evidence type="ECO:0000259" key="2">
    <source>
        <dbReference type="Pfam" id="PF13391"/>
    </source>
</evidence>
<feature type="domain" description="HNH nuclease" evidence="2">
    <location>
        <begin position="167"/>
        <end position="246"/>
    </location>
</feature>
<gene>
    <name evidence="3" type="ORF">ACJ73_09310</name>
</gene>
<accession>A0A1J9P9U6</accession>
<proteinExistence type="predicted"/>
<evidence type="ECO:0000256" key="1">
    <source>
        <dbReference type="SAM" id="MobiDB-lite"/>
    </source>
</evidence>
<dbReference type="AlphaFoldDB" id="A0A1J9P9U6"/>
<reference evidence="3 4" key="1">
    <citation type="submission" date="2015-08" db="EMBL/GenBank/DDBJ databases">
        <title>Emmonsia species relationships and genome sequence.</title>
        <authorList>
            <person name="Cuomo C.A."/>
            <person name="Schwartz I.S."/>
            <person name="Kenyon C."/>
            <person name="De Hoog G.S."/>
            <person name="Govender N.P."/>
            <person name="Botha A."/>
            <person name="Moreno L."/>
            <person name="De Vries M."/>
            <person name="Munoz J.F."/>
            <person name="Stielow J.B."/>
        </authorList>
    </citation>
    <scope>NUCLEOTIDE SEQUENCE [LARGE SCALE GENOMIC DNA]</scope>
    <source>
        <strain evidence="3 4">EI222</strain>
    </source>
</reference>
<comment type="caution">
    <text evidence="3">The sequence shown here is derived from an EMBL/GenBank/DDBJ whole genome shotgun (WGS) entry which is preliminary data.</text>
</comment>
<feature type="region of interest" description="Disordered" evidence="1">
    <location>
        <begin position="91"/>
        <end position="155"/>
    </location>
</feature>
<dbReference type="Pfam" id="PF13391">
    <property type="entry name" value="HNH_2"/>
    <property type="match status" value="1"/>
</dbReference>
<sequence>MESTIIGGSDAESENTERVKLIERILRALQKYEQSTVSAQTHLSELIWSCLWLSNLDSLAEMTVKFENEPDIISFYLQRIFPESGLKTLWTGRPSTRCPPTPSRPSSPTTLVTQTQHDNTAIGPEPGTPARKRRRVDTSSPLSAPSTPQTSRSKKIADLCRNRDKNCVLTNATDPTNACHIVPYSLSKQSPYQLQQFWNILSLFWDKSTISELQHYVAQNSTETIENYLLMSPGVHVYWDAQLFALKPIALSPDKRSLKVQFFWLRPDNLDSLRLSIHTLPEDSSQAISIKPPTFPANLAQGGRKCASGGHPNIRIYNCETDERISSGQIITLTTEDPETMPLPDLKLLELQWILHRVFALAGAAGYREYEDWDDDDQESDNQNMMSEEPACVIFSDNEEMDSFNKYDKFKTKETFASSTSANTMTFV</sequence>
<organism evidence="3 4">
    <name type="scientific">Blastomyces percursus</name>
    <dbReference type="NCBI Taxonomy" id="1658174"/>
    <lineage>
        <taxon>Eukaryota</taxon>
        <taxon>Fungi</taxon>
        <taxon>Dikarya</taxon>
        <taxon>Ascomycota</taxon>
        <taxon>Pezizomycotina</taxon>
        <taxon>Eurotiomycetes</taxon>
        <taxon>Eurotiomycetidae</taxon>
        <taxon>Onygenales</taxon>
        <taxon>Ajellomycetaceae</taxon>
        <taxon>Blastomyces</taxon>
    </lineage>
</organism>
<dbReference type="EMBL" id="LGTZ01002559">
    <property type="protein sequence ID" value="OJD12714.1"/>
    <property type="molecule type" value="Genomic_DNA"/>
</dbReference>
<dbReference type="OrthoDB" id="5416097at2759"/>
<dbReference type="Proteomes" id="UP000242791">
    <property type="component" value="Unassembled WGS sequence"/>
</dbReference>
<protein>
    <recommendedName>
        <fullName evidence="2">HNH nuclease domain-containing protein</fullName>
    </recommendedName>
</protein>
<name>A0A1J9P9U6_9EURO</name>
<dbReference type="InterPro" id="IPR003615">
    <property type="entry name" value="HNH_nuc"/>
</dbReference>
<dbReference type="VEuPathDB" id="FungiDB:ACJ73_09310"/>
<evidence type="ECO:0000313" key="3">
    <source>
        <dbReference type="EMBL" id="OJD12714.1"/>
    </source>
</evidence>
<evidence type="ECO:0000313" key="4">
    <source>
        <dbReference type="Proteomes" id="UP000242791"/>
    </source>
</evidence>